<keyword evidence="4" id="KW-0378">Hydrolase</keyword>
<dbReference type="Gene3D" id="3.30.420.10">
    <property type="entry name" value="Ribonuclease H-like superfamily/Ribonuclease H"/>
    <property type="match status" value="1"/>
</dbReference>
<dbReference type="InterPro" id="IPR041588">
    <property type="entry name" value="Integrase_H2C2"/>
</dbReference>
<evidence type="ECO:0000256" key="5">
    <source>
        <dbReference type="ARBA" id="ARBA00022842"/>
    </source>
</evidence>
<evidence type="ECO:0000256" key="9">
    <source>
        <dbReference type="ARBA" id="ARBA00023125"/>
    </source>
</evidence>
<dbReference type="GO" id="GO:0003887">
    <property type="term" value="F:DNA-directed DNA polymerase activity"/>
    <property type="evidence" value="ECO:0007669"/>
    <property type="project" value="UniProtKB-KW"/>
</dbReference>
<dbReference type="InterPro" id="IPR036397">
    <property type="entry name" value="RNaseH_sf"/>
</dbReference>
<protein>
    <recommendedName>
        <fullName evidence="11">Gypsy retrotransposon integrase-like protein 1</fullName>
    </recommendedName>
</protein>
<keyword evidence="8" id="KW-0808">Transferase</keyword>
<dbReference type="SUPFAM" id="SSF53098">
    <property type="entry name" value="Ribonuclease H-like"/>
    <property type="match status" value="1"/>
</dbReference>
<evidence type="ECO:0000256" key="10">
    <source>
        <dbReference type="ARBA" id="ARBA00023172"/>
    </source>
</evidence>
<reference evidence="13" key="1">
    <citation type="submission" date="2025-08" db="UniProtKB">
        <authorList>
            <consortium name="Ensembl"/>
        </authorList>
    </citation>
    <scope>IDENTIFICATION</scope>
</reference>
<dbReference type="InterPro" id="IPR001584">
    <property type="entry name" value="Integrase_cat-core"/>
</dbReference>
<dbReference type="GO" id="GO:0015074">
    <property type="term" value="P:DNA integration"/>
    <property type="evidence" value="ECO:0007669"/>
    <property type="project" value="UniProtKB-KW"/>
</dbReference>
<keyword evidence="8" id="KW-0239">DNA-directed DNA polymerase</keyword>
<accession>A0A8C1YPZ9</accession>
<dbReference type="PANTHER" id="PTHR37984:SF15">
    <property type="entry name" value="INTEGRASE CATALYTIC DOMAIN-CONTAINING PROTEIN"/>
    <property type="match status" value="1"/>
</dbReference>
<evidence type="ECO:0000256" key="8">
    <source>
        <dbReference type="ARBA" id="ARBA00022932"/>
    </source>
</evidence>
<dbReference type="PANTHER" id="PTHR37984">
    <property type="entry name" value="PROTEIN CBG26694"/>
    <property type="match status" value="1"/>
</dbReference>
<evidence type="ECO:0000256" key="6">
    <source>
        <dbReference type="ARBA" id="ARBA00022908"/>
    </source>
</evidence>
<dbReference type="Gene3D" id="1.10.340.70">
    <property type="match status" value="1"/>
</dbReference>
<dbReference type="GO" id="GO:0046872">
    <property type="term" value="F:metal ion binding"/>
    <property type="evidence" value="ECO:0007669"/>
    <property type="project" value="UniProtKB-KW"/>
</dbReference>
<organism evidence="13 14">
    <name type="scientific">Cyprinus carpio</name>
    <name type="common">Common carp</name>
    <dbReference type="NCBI Taxonomy" id="7962"/>
    <lineage>
        <taxon>Eukaryota</taxon>
        <taxon>Metazoa</taxon>
        <taxon>Chordata</taxon>
        <taxon>Craniata</taxon>
        <taxon>Vertebrata</taxon>
        <taxon>Euteleostomi</taxon>
        <taxon>Actinopterygii</taxon>
        <taxon>Neopterygii</taxon>
        <taxon>Teleostei</taxon>
        <taxon>Ostariophysi</taxon>
        <taxon>Cypriniformes</taxon>
        <taxon>Cyprinidae</taxon>
        <taxon>Cyprininae</taxon>
        <taxon>Cyprinus</taxon>
    </lineage>
</organism>
<keyword evidence="3" id="KW-0064">Aspartyl protease</keyword>
<evidence type="ECO:0000256" key="11">
    <source>
        <dbReference type="ARBA" id="ARBA00039658"/>
    </source>
</evidence>
<dbReference type="FunFam" id="3.30.420.10:FF:000032">
    <property type="entry name" value="Retrovirus-related Pol polyprotein from transposon 297-like Protein"/>
    <property type="match status" value="1"/>
</dbReference>
<dbReference type="Pfam" id="PF24626">
    <property type="entry name" value="SH3_Tf2-1"/>
    <property type="match status" value="1"/>
</dbReference>
<keyword evidence="2" id="KW-0479">Metal-binding</keyword>
<dbReference type="Proteomes" id="UP000694700">
    <property type="component" value="Unplaced"/>
</dbReference>
<dbReference type="Pfam" id="PF17921">
    <property type="entry name" value="Integrase_H2C2"/>
    <property type="match status" value="1"/>
</dbReference>
<keyword evidence="6" id="KW-0229">DNA integration</keyword>
<evidence type="ECO:0000256" key="4">
    <source>
        <dbReference type="ARBA" id="ARBA00022801"/>
    </source>
</evidence>
<dbReference type="PROSITE" id="PS50994">
    <property type="entry name" value="INTEGRASE"/>
    <property type="match status" value="1"/>
</dbReference>
<dbReference type="GO" id="GO:0003964">
    <property type="term" value="F:RNA-directed DNA polymerase activity"/>
    <property type="evidence" value="ECO:0007669"/>
    <property type="project" value="UniProtKB-KW"/>
</dbReference>
<dbReference type="GO" id="GO:0006310">
    <property type="term" value="P:DNA recombination"/>
    <property type="evidence" value="ECO:0007669"/>
    <property type="project" value="UniProtKB-KW"/>
</dbReference>
<sequence length="624" mass="70202">MNRPNPSGRLARWSLRLQDFDFNIVHRPGVQNKVPDALSRNPLPHCEGPIDILPPHAVIAGMDLRSLSSVLITDRAQLTQLQRGDPVVGGLLRNLEEGGTDEEHVIHDGLLYFKDPKITCSLHPMKQLKLYVPTVIRPTVLRYYHDHPTAGHLGVTKTLARLKQRFFWPKMVTDVKRYVISCPVCQLTKPSQRKPAGLMVPIKPMRPWEYTGVDFVGPLPRTQSGNEHLIVFIDYFSKWVEVSAVRSATAQVAASKFLSEIFARHGAPTYLISDRGTPFVSNLFEHVVAALGTEHRLTTAYHPQTNATERVNRTLKTAIRAYVEDKHTSWDKYLTQICFALRTACHESTGQSPVDPMLLYGRELDTPLDLITQPNSAGVDEPEVPYHENLRASLKDAHDHARAALSASHTKKKRYYDKKRRTISYAVDDLVRVKTHPKSDAGANFTAKLAPVYDGPFRVSKKLSSVNYRLSNVDTGEDAGVFHVVNLLPFHSRETAMPKISSYGDVEMSLPLDEDFDSQTDREESVNVNQEVGTVYSNKPLDRHSDESSLEHCAGHSLDFAPDSVDGGTVSDSHDLTSDAVTVEPANQDLSHYGLRQRRVPRITSDWSVNKWINPYHTQRFDLY</sequence>
<evidence type="ECO:0000259" key="12">
    <source>
        <dbReference type="PROSITE" id="PS50994"/>
    </source>
</evidence>
<proteinExistence type="predicted"/>
<keyword evidence="7" id="KW-0695">RNA-directed DNA polymerase</keyword>
<dbReference type="InterPro" id="IPR050951">
    <property type="entry name" value="Retrovirus_Pol_polyprotein"/>
</dbReference>
<dbReference type="InterPro" id="IPR012337">
    <property type="entry name" value="RNaseH-like_sf"/>
</dbReference>
<dbReference type="GO" id="GO:0004190">
    <property type="term" value="F:aspartic-type endopeptidase activity"/>
    <property type="evidence" value="ECO:0007669"/>
    <property type="project" value="UniProtKB-KW"/>
</dbReference>
<dbReference type="AlphaFoldDB" id="A0A8C1YPZ9"/>
<feature type="domain" description="Integrase catalytic" evidence="12">
    <location>
        <begin position="203"/>
        <end position="361"/>
    </location>
</feature>
<keyword evidence="1" id="KW-0645">Protease</keyword>
<evidence type="ECO:0000313" key="13">
    <source>
        <dbReference type="Ensembl" id="ENSCCRP00015021933.1"/>
    </source>
</evidence>
<evidence type="ECO:0000256" key="1">
    <source>
        <dbReference type="ARBA" id="ARBA00022670"/>
    </source>
</evidence>
<dbReference type="FunFam" id="1.10.340.70:FF:000001">
    <property type="entry name" value="Retrovirus-related Pol polyprotein from transposon gypsy-like Protein"/>
    <property type="match status" value="1"/>
</dbReference>
<dbReference type="InterPro" id="IPR056924">
    <property type="entry name" value="SH3_Tf2-1"/>
</dbReference>
<evidence type="ECO:0000256" key="7">
    <source>
        <dbReference type="ARBA" id="ARBA00022918"/>
    </source>
</evidence>
<dbReference type="GO" id="GO:0003677">
    <property type="term" value="F:DNA binding"/>
    <property type="evidence" value="ECO:0007669"/>
    <property type="project" value="UniProtKB-KW"/>
</dbReference>
<keyword evidence="10" id="KW-0233">DNA recombination</keyword>
<dbReference type="Pfam" id="PF00665">
    <property type="entry name" value="rve"/>
    <property type="match status" value="1"/>
</dbReference>
<evidence type="ECO:0000313" key="14">
    <source>
        <dbReference type="Proteomes" id="UP000694700"/>
    </source>
</evidence>
<keyword evidence="9" id="KW-0238">DNA-binding</keyword>
<keyword evidence="5" id="KW-0460">Magnesium</keyword>
<dbReference type="Ensembl" id="ENSCCRT00015022741.1">
    <property type="protein sequence ID" value="ENSCCRP00015021933.1"/>
    <property type="gene ID" value="ENSCCRG00015009484.1"/>
</dbReference>
<dbReference type="GO" id="GO:0006508">
    <property type="term" value="P:proteolysis"/>
    <property type="evidence" value="ECO:0007669"/>
    <property type="project" value="UniProtKB-KW"/>
</dbReference>
<name>A0A8C1YPZ9_CYPCA</name>
<keyword evidence="8" id="KW-0548">Nucleotidyltransferase</keyword>
<evidence type="ECO:0000256" key="3">
    <source>
        <dbReference type="ARBA" id="ARBA00022750"/>
    </source>
</evidence>
<evidence type="ECO:0000256" key="2">
    <source>
        <dbReference type="ARBA" id="ARBA00022723"/>
    </source>
</evidence>